<evidence type="ECO:0000313" key="3">
    <source>
        <dbReference type="Proteomes" id="UP001169217"/>
    </source>
</evidence>
<evidence type="ECO:0000256" key="1">
    <source>
        <dbReference type="SAM" id="MobiDB-lite"/>
    </source>
</evidence>
<comment type="caution">
    <text evidence="2">The sequence shown here is derived from an EMBL/GenBank/DDBJ whole genome shotgun (WGS) entry which is preliminary data.</text>
</comment>
<gene>
    <name evidence="2" type="ORF">CLIM01_06939</name>
</gene>
<reference evidence="2" key="1">
    <citation type="submission" date="2023-04" db="EMBL/GenBank/DDBJ databases">
        <title>Colletotrichum limetticola genome sequence.</title>
        <authorList>
            <person name="Baroncelli R."/>
        </authorList>
    </citation>
    <scope>NUCLEOTIDE SEQUENCE</scope>
    <source>
        <strain evidence="2">KLA-Anderson</strain>
    </source>
</reference>
<evidence type="ECO:0000313" key="2">
    <source>
        <dbReference type="EMBL" id="KAK0375712.1"/>
    </source>
</evidence>
<dbReference type="Proteomes" id="UP001169217">
    <property type="component" value="Unassembled WGS sequence"/>
</dbReference>
<proteinExistence type="predicted"/>
<feature type="region of interest" description="Disordered" evidence="1">
    <location>
        <begin position="1"/>
        <end position="33"/>
    </location>
</feature>
<protein>
    <submittedName>
        <fullName evidence="2">Uncharacterized protein</fullName>
    </submittedName>
</protein>
<sequence length="69" mass="7097">MLRRGGGGNGRGNASDFATAITTSTRLKDPTRRPRIVGVALAQPAPKGVPIAGRTRARDRGCVYGCGCG</sequence>
<accession>A0ABQ9PW28</accession>
<feature type="compositionally biased region" description="Gly residues" evidence="1">
    <location>
        <begin position="1"/>
        <end position="11"/>
    </location>
</feature>
<dbReference type="EMBL" id="JARUPT010000194">
    <property type="protein sequence ID" value="KAK0375712.1"/>
    <property type="molecule type" value="Genomic_DNA"/>
</dbReference>
<name>A0ABQ9PW28_9PEZI</name>
<keyword evidence="3" id="KW-1185">Reference proteome</keyword>
<organism evidence="2 3">
    <name type="scientific">Colletotrichum limetticola</name>
    <dbReference type="NCBI Taxonomy" id="1209924"/>
    <lineage>
        <taxon>Eukaryota</taxon>
        <taxon>Fungi</taxon>
        <taxon>Dikarya</taxon>
        <taxon>Ascomycota</taxon>
        <taxon>Pezizomycotina</taxon>
        <taxon>Sordariomycetes</taxon>
        <taxon>Hypocreomycetidae</taxon>
        <taxon>Glomerellales</taxon>
        <taxon>Glomerellaceae</taxon>
        <taxon>Colletotrichum</taxon>
        <taxon>Colletotrichum acutatum species complex</taxon>
    </lineage>
</organism>